<name>A0AAD5XMR8_9FUNG</name>
<keyword evidence="8" id="KW-1185">Reference proteome</keyword>
<feature type="binding site" evidence="5">
    <location>
        <begin position="252"/>
        <end position="256"/>
    </location>
    <ligand>
        <name>GTP</name>
        <dbReference type="ChEBI" id="CHEBI:37565"/>
    </ligand>
</feature>
<sequence length="364" mass="41123">MGQCTSDQSVENREASTINRDIDKRIKLEQESLGSTVKLLLLGAGETGKSTVLKQLKLIHGIGFTSDERKTFRSAIILNIMTCAKTLVKAMAELKIPYGYNPVEDRLSDPQRLQYEKYTSRISATSVDRNVTSQTVQISSDTRLNSIEMDKHENGVSEKRLETVASITQCNFVLENKIPEFARLIEGCDITFCFGSENVVPGEIVEAILSAWKDSGADFIPTDQDILAARILTTRVSDIKFMVQDIQFVVYDLGGQRSERKKWIPYFDSVQAILFLVAISSYDQVCFEDNETNRNKLEVSPVQTHFPSFTGANTFENASEYFSRQFLCLNKFPEKKMYVHFTWATDTKQISKVLATVNHIILSD</sequence>
<dbReference type="CDD" id="cd00066">
    <property type="entry name" value="G-alpha"/>
    <property type="match status" value="1"/>
</dbReference>
<dbReference type="GO" id="GO:0031683">
    <property type="term" value="F:G-protein beta/gamma-subunit complex binding"/>
    <property type="evidence" value="ECO:0007669"/>
    <property type="project" value="InterPro"/>
</dbReference>
<keyword evidence="1 6" id="KW-0479">Metal-binding</keyword>
<gene>
    <name evidence="7" type="primary">GPA1_1</name>
    <name evidence="7" type="ORF">HK100_003552</name>
</gene>
<dbReference type="PANTHER" id="PTHR10218">
    <property type="entry name" value="GTP-BINDING PROTEIN ALPHA SUBUNIT"/>
    <property type="match status" value="1"/>
</dbReference>
<feature type="binding site" evidence="6">
    <location>
        <position position="233"/>
    </location>
    <ligand>
        <name>Mg(2+)</name>
        <dbReference type="ChEBI" id="CHEBI:18420"/>
    </ligand>
</feature>
<dbReference type="PRINTS" id="PR01241">
    <property type="entry name" value="GPROTEINAFNG"/>
</dbReference>
<dbReference type="GO" id="GO:0007188">
    <property type="term" value="P:adenylate cyclase-modulating G protein-coupled receptor signaling pathway"/>
    <property type="evidence" value="ECO:0007669"/>
    <property type="project" value="TreeGrafter"/>
</dbReference>
<dbReference type="InterPro" id="IPR002975">
    <property type="entry name" value="Fungi_Gprotein_alpha"/>
</dbReference>
<dbReference type="GO" id="GO:0046872">
    <property type="term" value="F:metal ion binding"/>
    <property type="evidence" value="ECO:0007669"/>
    <property type="project" value="UniProtKB-KW"/>
</dbReference>
<dbReference type="Proteomes" id="UP001211907">
    <property type="component" value="Unassembled WGS sequence"/>
</dbReference>
<evidence type="ECO:0000256" key="3">
    <source>
        <dbReference type="ARBA" id="ARBA00023134"/>
    </source>
</evidence>
<dbReference type="Pfam" id="PF00503">
    <property type="entry name" value="G-alpha"/>
    <property type="match status" value="1"/>
</dbReference>
<dbReference type="Gene3D" id="1.10.400.10">
    <property type="entry name" value="GI Alpha 1, domain 2-like"/>
    <property type="match status" value="2"/>
</dbReference>
<feature type="binding site" evidence="6">
    <location>
        <position position="50"/>
    </location>
    <ligand>
        <name>Mg(2+)</name>
        <dbReference type="ChEBI" id="CHEBI:18420"/>
    </ligand>
</feature>
<dbReference type="GO" id="GO:0001664">
    <property type="term" value="F:G protein-coupled receptor binding"/>
    <property type="evidence" value="ECO:0007669"/>
    <property type="project" value="InterPro"/>
</dbReference>
<feature type="binding site" evidence="5">
    <location>
        <begin position="46"/>
        <end position="51"/>
    </location>
    <ligand>
        <name>GTP</name>
        <dbReference type="ChEBI" id="CHEBI:37565"/>
    </ligand>
</feature>
<evidence type="ECO:0000256" key="6">
    <source>
        <dbReference type="PIRSR" id="PIRSR601019-2"/>
    </source>
</evidence>
<comment type="caution">
    <text evidence="7">The sequence shown here is derived from an EMBL/GenBank/DDBJ whole genome shotgun (WGS) entry which is preliminary data.</text>
</comment>
<dbReference type="FunFam" id="3.40.50.300:FF:000720">
    <property type="entry name" value="Guanine nucleotide-binding protein G(k) subunit alpha"/>
    <property type="match status" value="1"/>
</dbReference>
<dbReference type="InterPro" id="IPR027417">
    <property type="entry name" value="P-loop_NTPase"/>
</dbReference>
<dbReference type="SUPFAM" id="SSF47895">
    <property type="entry name" value="Transducin (alpha subunit), insertion domain"/>
    <property type="match status" value="1"/>
</dbReference>
<evidence type="ECO:0000256" key="5">
    <source>
        <dbReference type="PIRSR" id="PIRSR601019-1"/>
    </source>
</evidence>
<keyword evidence="6" id="KW-0460">Magnesium</keyword>
<evidence type="ECO:0000313" key="8">
    <source>
        <dbReference type="Proteomes" id="UP001211907"/>
    </source>
</evidence>
<evidence type="ECO:0000256" key="1">
    <source>
        <dbReference type="ARBA" id="ARBA00022723"/>
    </source>
</evidence>
<keyword evidence="4" id="KW-0807">Transducer</keyword>
<dbReference type="InterPro" id="IPR001019">
    <property type="entry name" value="Gprotein_alpha_su"/>
</dbReference>
<dbReference type="SMART" id="SM00275">
    <property type="entry name" value="G_alpha"/>
    <property type="match status" value="1"/>
</dbReference>
<dbReference type="AlphaFoldDB" id="A0AAD5XMR8"/>
<reference evidence="7" key="1">
    <citation type="submission" date="2020-05" db="EMBL/GenBank/DDBJ databases">
        <title>Phylogenomic resolution of chytrid fungi.</title>
        <authorList>
            <person name="Stajich J.E."/>
            <person name="Amses K."/>
            <person name="Simmons R."/>
            <person name="Seto K."/>
            <person name="Myers J."/>
            <person name="Bonds A."/>
            <person name="Quandt C.A."/>
            <person name="Barry K."/>
            <person name="Liu P."/>
            <person name="Grigoriev I."/>
            <person name="Longcore J.E."/>
            <person name="James T.Y."/>
        </authorList>
    </citation>
    <scope>NUCLEOTIDE SEQUENCE</scope>
    <source>
        <strain evidence="7">JEL0513</strain>
    </source>
</reference>
<dbReference type="PROSITE" id="PS51882">
    <property type="entry name" value="G_ALPHA"/>
    <property type="match status" value="1"/>
</dbReference>
<dbReference type="GO" id="GO:0003924">
    <property type="term" value="F:GTPase activity"/>
    <property type="evidence" value="ECO:0007669"/>
    <property type="project" value="InterPro"/>
</dbReference>
<evidence type="ECO:0000256" key="2">
    <source>
        <dbReference type="ARBA" id="ARBA00022741"/>
    </source>
</evidence>
<dbReference type="GO" id="GO:0005737">
    <property type="term" value="C:cytoplasm"/>
    <property type="evidence" value="ECO:0007669"/>
    <property type="project" value="TreeGrafter"/>
</dbReference>
<dbReference type="GO" id="GO:0005834">
    <property type="term" value="C:heterotrimeric G-protein complex"/>
    <property type="evidence" value="ECO:0007669"/>
    <property type="project" value="InterPro"/>
</dbReference>
<protein>
    <submittedName>
        <fullName evidence="7">Guanine nucleotide-binding protein subunit alpha</fullName>
    </submittedName>
</protein>
<keyword evidence="2 5" id="KW-0547">Nucleotide-binding</keyword>
<dbReference type="PRINTS" id="PR00318">
    <property type="entry name" value="GPROTEINA"/>
</dbReference>
<dbReference type="PANTHER" id="PTHR10218:SF302">
    <property type="entry name" value="GUANINE NUCLEOTIDE-BINDING PROTEIN ALPHA-5 SUBUNIT"/>
    <property type="match status" value="1"/>
</dbReference>
<dbReference type="EMBL" id="JADGJH010000019">
    <property type="protein sequence ID" value="KAJ3142034.1"/>
    <property type="molecule type" value="Genomic_DNA"/>
</dbReference>
<dbReference type="SUPFAM" id="SSF52540">
    <property type="entry name" value="P-loop containing nucleoside triphosphate hydrolases"/>
    <property type="match status" value="1"/>
</dbReference>
<evidence type="ECO:0000256" key="4">
    <source>
        <dbReference type="ARBA" id="ARBA00023224"/>
    </source>
</evidence>
<feature type="binding site" evidence="5">
    <location>
        <begin position="227"/>
        <end position="233"/>
    </location>
    <ligand>
        <name>GTP</name>
        <dbReference type="ChEBI" id="CHEBI:37565"/>
    </ligand>
</feature>
<dbReference type="Gene3D" id="3.40.50.300">
    <property type="entry name" value="P-loop containing nucleotide triphosphate hydrolases"/>
    <property type="match status" value="3"/>
</dbReference>
<dbReference type="GO" id="GO:0005525">
    <property type="term" value="F:GTP binding"/>
    <property type="evidence" value="ECO:0007669"/>
    <property type="project" value="UniProtKB-KW"/>
</dbReference>
<keyword evidence="3 5" id="KW-0342">GTP-binding</keyword>
<organism evidence="7 8">
    <name type="scientific">Physocladia obscura</name>
    <dbReference type="NCBI Taxonomy" id="109957"/>
    <lineage>
        <taxon>Eukaryota</taxon>
        <taxon>Fungi</taxon>
        <taxon>Fungi incertae sedis</taxon>
        <taxon>Chytridiomycota</taxon>
        <taxon>Chytridiomycota incertae sedis</taxon>
        <taxon>Chytridiomycetes</taxon>
        <taxon>Chytridiales</taxon>
        <taxon>Chytriomycetaceae</taxon>
        <taxon>Physocladia</taxon>
    </lineage>
</organism>
<evidence type="ECO:0000313" key="7">
    <source>
        <dbReference type="EMBL" id="KAJ3142034.1"/>
    </source>
</evidence>
<dbReference type="InterPro" id="IPR011025">
    <property type="entry name" value="GproteinA_insert"/>
</dbReference>
<proteinExistence type="predicted"/>
<feature type="binding site" evidence="5">
    <location>
        <position position="344"/>
    </location>
    <ligand>
        <name>GTP</name>
        <dbReference type="ChEBI" id="CHEBI:37565"/>
    </ligand>
</feature>
<accession>A0AAD5XMR8</accession>